<name>E0NTZ3_9BACT</name>
<keyword evidence="4" id="KW-0949">S-adenosyl-L-methionine</keyword>
<dbReference type="EC" id="2.1.1.297" evidence="1"/>
<dbReference type="NCBIfam" id="TIGR00536">
    <property type="entry name" value="hemK_fam"/>
    <property type="match status" value="1"/>
</dbReference>
<dbReference type="Pfam" id="PF17827">
    <property type="entry name" value="PrmC_N"/>
    <property type="match status" value="1"/>
</dbReference>
<dbReference type="GO" id="GO:0003676">
    <property type="term" value="F:nucleic acid binding"/>
    <property type="evidence" value="ECO:0007669"/>
    <property type="project" value="InterPro"/>
</dbReference>
<dbReference type="HOGENOM" id="CLU_018398_3_2_10"/>
<evidence type="ECO:0000256" key="2">
    <source>
        <dbReference type="ARBA" id="ARBA00022603"/>
    </source>
</evidence>
<dbReference type="Gene3D" id="1.10.8.10">
    <property type="entry name" value="DNA helicase RuvA subunit, C-terminal domain"/>
    <property type="match status" value="1"/>
</dbReference>
<dbReference type="InterPro" id="IPR019874">
    <property type="entry name" value="RF_methyltr_PrmC"/>
</dbReference>
<evidence type="ECO:0000259" key="6">
    <source>
        <dbReference type="Pfam" id="PF05175"/>
    </source>
</evidence>
<evidence type="ECO:0000256" key="5">
    <source>
        <dbReference type="ARBA" id="ARBA00048391"/>
    </source>
</evidence>
<dbReference type="InterPro" id="IPR050320">
    <property type="entry name" value="N5-glutamine_MTase"/>
</dbReference>
<dbReference type="Gene3D" id="3.40.50.150">
    <property type="entry name" value="Vaccinia Virus protein VP39"/>
    <property type="match status" value="1"/>
</dbReference>
<organism evidence="8 9">
    <name type="scientific">Hoylesella marshii DSM 16973 = JCM 13450</name>
    <dbReference type="NCBI Taxonomy" id="862515"/>
    <lineage>
        <taxon>Bacteria</taxon>
        <taxon>Pseudomonadati</taxon>
        <taxon>Bacteroidota</taxon>
        <taxon>Bacteroidia</taxon>
        <taxon>Bacteroidales</taxon>
        <taxon>Prevotellaceae</taxon>
        <taxon>Hoylesella</taxon>
    </lineage>
</organism>
<dbReference type="InterPro" id="IPR040758">
    <property type="entry name" value="PrmC_N"/>
</dbReference>
<proteinExistence type="predicted"/>
<dbReference type="InterPro" id="IPR002052">
    <property type="entry name" value="DNA_methylase_N6_adenine_CS"/>
</dbReference>
<gene>
    <name evidence="8" type="primary">prmC</name>
    <name evidence="8" type="ORF">HMPREF0658_1646</name>
</gene>
<comment type="catalytic activity">
    <reaction evidence="5">
        <text>L-glutaminyl-[peptide chain release factor] + S-adenosyl-L-methionine = N(5)-methyl-L-glutaminyl-[peptide chain release factor] + S-adenosyl-L-homocysteine + H(+)</text>
        <dbReference type="Rhea" id="RHEA:42896"/>
        <dbReference type="Rhea" id="RHEA-COMP:10271"/>
        <dbReference type="Rhea" id="RHEA-COMP:10272"/>
        <dbReference type="ChEBI" id="CHEBI:15378"/>
        <dbReference type="ChEBI" id="CHEBI:30011"/>
        <dbReference type="ChEBI" id="CHEBI:57856"/>
        <dbReference type="ChEBI" id="CHEBI:59789"/>
        <dbReference type="ChEBI" id="CHEBI:61891"/>
        <dbReference type="EC" id="2.1.1.297"/>
    </reaction>
</comment>
<dbReference type="InterPro" id="IPR007848">
    <property type="entry name" value="Small_mtfrase_dom"/>
</dbReference>
<dbReference type="AlphaFoldDB" id="E0NTZ3"/>
<dbReference type="InterPro" id="IPR029063">
    <property type="entry name" value="SAM-dependent_MTases_sf"/>
</dbReference>
<keyword evidence="2 8" id="KW-0489">Methyltransferase</keyword>
<dbReference type="eggNOG" id="COG2890">
    <property type="taxonomic scope" value="Bacteria"/>
</dbReference>
<dbReference type="GO" id="GO:0102559">
    <property type="term" value="F:peptide chain release factor N(5)-glutamine methyltransferase activity"/>
    <property type="evidence" value="ECO:0007669"/>
    <property type="project" value="UniProtKB-EC"/>
</dbReference>
<dbReference type="OrthoDB" id="9800643at2"/>
<dbReference type="PROSITE" id="PS00092">
    <property type="entry name" value="N6_MTASE"/>
    <property type="match status" value="1"/>
</dbReference>
<evidence type="ECO:0000256" key="4">
    <source>
        <dbReference type="ARBA" id="ARBA00022691"/>
    </source>
</evidence>
<dbReference type="Proteomes" id="UP000004394">
    <property type="component" value="Unassembled WGS sequence"/>
</dbReference>
<comment type="caution">
    <text evidence="8">The sequence shown here is derived from an EMBL/GenBank/DDBJ whole genome shotgun (WGS) entry which is preliminary data.</text>
</comment>
<accession>E0NTZ3</accession>
<dbReference type="RefSeq" id="WP_006949845.1">
    <property type="nucleotide sequence ID" value="NZ_BAJI01000010.1"/>
</dbReference>
<evidence type="ECO:0000259" key="7">
    <source>
        <dbReference type="Pfam" id="PF17827"/>
    </source>
</evidence>
<protein>
    <recommendedName>
        <fullName evidence="1">peptide chain release factor N(5)-glutamine methyltransferase</fullName>
        <ecNumber evidence="1">2.1.1.297</ecNumber>
    </recommendedName>
</protein>
<evidence type="ECO:0000313" key="8">
    <source>
        <dbReference type="EMBL" id="EFM01526.1"/>
    </source>
</evidence>
<dbReference type="Pfam" id="PF05175">
    <property type="entry name" value="MTS"/>
    <property type="match status" value="1"/>
</dbReference>
<dbReference type="EMBL" id="AEEI01000050">
    <property type="protein sequence ID" value="EFM01526.1"/>
    <property type="molecule type" value="Genomic_DNA"/>
</dbReference>
<feature type="domain" description="Methyltransferase small" evidence="6">
    <location>
        <begin position="116"/>
        <end position="194"/>
    </location>
</feature>
<sequence>MTYTELWHRLTPLYDSNEAKAIVRIVLEERFGLSVTDIYTGKVTQLSAHAVAELRKIMMRLEQAEPVQYVLGKACFYGRSFTVSQGVLIPRPETEDLCTWVIETVLSSFSCPEPCLLDIGTGSGCIAATLALNIPHAHVSAWDISPEALVVARANVKALKASVDVAEVDALNLPSDSDRWEIIVSNPPYICRKEKADMEDNVVCYEPAEALFVPDDDPLLFYRAIARYAFSALRVGGMLFFEINPLYVQSLETLLCETGFKDTELKLDRFGRQRFIKVMR</sequence>
<keyword evidence="9" id="KW-1185">Reference proteome</keyword>
<feature type="domain" description="Release factor glutamine methyltransferase N-terminal" evidence="7">
    <location>
        <begin position="16"/>
        <end position="72"/>
    </location>
</feature>
<evidence type="ECO:0000256" key="1">
    <source>
        <dbReference type="ARBA" id="ARBA00012771"/>
    </source>
</evidence>
<dbReference type="NCBIfam" id="TIGR03534">
    <property type="entry name" value="RF_mod_PrmC"/>
    <property type="match status" value="1"/>
</dbReference>
<keyword evidence="3 8" id="KW-0808">Transferase</keyword>
<dbReference type="STRING" id="862515.HMPREF0658_1646"/>
<dbReference type="PANTHER" id="PTHR18895:SF74">
    <property type="entry name" value="MTRF1L RELEASE FACTOR GLUTAMINE METHYLTRANSFERASE"/>
    <property type="match status" value="1"/>
</dbReference>
<dbReference type="CDD" id="cd02440">
    <property type="entry name" value="AdoMet_MTases"/>
    <property type="match status" value="1"/>
</dbReference>
<evidence type="ECO:0000256" key="3">
    <source>
        <dbReference type="ARBA" id="ARBA00022679"/>
    </source>
</evidence>
<dbReference type="InterPro" id="IPR004556">
    <property type="entry name" value="HemK-like"/>
</dbReference>
<dbReference type="SUPFAM" id="SSF53335">
    <property type="entry name" value="S-adenosyl-L-methionine-dependent methyltransferases"/>
    <property type="match status" value="1"/>
</dbReference>
<dbReference type="GO" id="GO:0032259">
    <property type="term" value="P:methylation"/>
    <property type="evidence" value="ECO:0007669"/>
    <property type="project" value="UniProtKB-KW"/>
</dbReference>
<evidence type="ECO:0000313" key="9">
    <source>
        <dbReference type="Proteomes" id="UP000004394"/>
    </source>
</evidence>
<reference evidence="8" key="1">
    <citation type="submission" date="2010-07" db="EMBL/GenBank/DDBJ databases">
        <authorList>
            <person name="Muzny D."/>
            <person name="Qin X."/>
            <person name="Deng J."/>
            <person name="Jiang H."/>
            <person name="Liu Y."/>
            <person name="Qu J."/>
            <person name="Song X.-Z."/>
            <person name="Zhang L."/>
            <person name="Thornton R."/>
            <person name="Coyle M."/>
            <person name="Francisco L."/>
            <person name="Jackson L."/>
            <person name="Javaid M."/>
            <person name="Korchina V."/>
            <person name="Kovar C."/>
            <person name="Mata R."/>
            <person name="Mathew T."/>
            <person name="Ngo R."/>
            <person name="Nguyen L."/>
            <person name="Nguyen N."/>
            <person name="Okwuonu G."/>
            <person name="Ongeri F."/>
            <person name="Pham C."/>
            <person name="Simmons D."/>
            <person name="Wilczek-Boney K."/>
            <person name="Hale W."/>
            <person name="Jakkamsetti A."/>
            <person name="Pham P."/>
            <person name="Ruth R."/>
            <person name="San Lucas F."/>
            <person name="Warren J."/>
            <person name="Zhang J."/>
            <person name="Zhao Z."/>
            <person name="Zhou C."/>
            <person name="Zhu D."/>
            <person name="Lee S."/>
            <person name="Bess C."/>
            <person name="Blankenburg K."/>
            <person name="Forbes L."/>
            <person name="Fu Q."/>
            <person name="Gubbala S."/>
            <person name="Hirani K."/>
            <person name="Jayaseelan J.C."/>
            <person name="Lara F."/>
            <person name="Munidasa M."/>
            <person name="Palculict T."/>
            <person name="Patil S."/>
            <person name="Pu L.-L."/>
            <person name="Saada N."/>
            <person name="Tang L."/>
            <person name="Weissenberger G."/>
            <person name="Zhu Y."/>
            <person name="Hemphill L."/>
            <person name="Shang Y."/>
            <person name="Youmans B."/>
            <person name="Ayvaz T."/>
            <person name="Ross M."/>
            <person name="Santibanez J."/>
            <person name="Aqrawi P."/>
            <person name="Gross S."/>
            <person name="Joshi V."/>
            <person name="Fowler G."/>
            <person name="Nazareth L."/>
            <person name="Reid J."/>
            <person name="Worley K."/>
            <person name="Petrosino J."/>
            <person name="Highlander S."/>
            <person name="Gibbs R."/>
        </authorList>
    </citation>
    <scope>NUCLEOTIDE SEQUENCE [LARGE SCALE GENOMIC DNA]</scope>
    <source>
        <strain evidence="8">DSM 16973</strain>
    </source>
</reference>
<dbReference type="PANTHER" id="PTHR18895">
    <property type="entry name" value="HEMK METHYLTRANSFERASE"/>
    <property type="match status" value="1"/>
</dbReference>